<dbReference type="InterPro" id="IPR002433">
    <property type="entry name" value="Orn_de-COase"/>
</dbReference>
<comment type="catalytic activity">
    <reaction evidence="9">
        <text>L-ornithine + H(+) = putrescine + CO2</text>
        <dbReference type="Rhea" id="RHEA:22964"/>
        <dbReference type="ChEBI" id="CHEBI:15378"/>
        <dbReference type="ChEBI" id="CHEBI:16526"/>
        <dbReference type="ChEBI" id="CHEBI:46911"/>
        <dbReference type="ChEBI" id="CHEBI:326268"/>
        <dbReference type="EC" id="4.1.1.17"/>
    </reaction>
</comment>
<evidence type="ECO:0000256" key="2">
    <source>
        <dbReference type="ARBA" id="ARBA00008872"/>
    </source>
</evidence>
<dbReference type="GO" id="GO:0005737">
    <property type="term" value="C:cytoplasm"/>
    <property type="evidence" value="ECO:0007669"/>
    <property type="project" value="TreeGrafter"/>
</dbReference>
<sequence>MHLLPDVRALCDSNEPQTVENPALPRYDLVDLAIERYTARVSKRRSEEETKSFFVADLGQVARQLTRWERNLPTVRPYYAVKCNSDPALLHHLASLGIGFDCASVEELRLVLDLNIDSARILFANPVKAPAAIRFARRVGVSRMTFDNMDELHKISAYFPEAQLLLRIYASDDHALVKLGEKFGAQLDTTKQLLKQAWELGLDVVGVSFHVGSGAQSPNAYRKAIEDAAVVFRQASALGFRLTILDIGGGFTDSNFESIARSVRESIDIHFSLDITIIAEPGRYFARSAYTLVPQVIGRRRHICCAAAEGVPDMLYQNDGVYGNFMNVIMEKERMAPRLYKPKSNSLASSATKQGHGEGSEGKYRYSIWGPTCDSIDCVTRGVTFDSEVQVGDWLVYCDMGAYTMTTATRFNGFSRPSDIVYVDSEATTDITDYI</sequence>
<dbReference type="Proteomes" id="UP000054771">
    <property type="component" value="Unassembled WGS sequence"/>
</dbReference>
<dbReference type="Gene3D" id="3.20.20.10">
    <property type="entry name" value="Alanine racemase"/>
    <property type="match status" value="1"/>
</dbReference>
<dbReference type="InterPro" id="IPR000183">
    <property type="entry name" value="Orn/DAP/Arg_de-COase"/>
</dbReference>
<organism evidence="12 13">
    <name type="scientific">Aspergillus calidoustus</name>
    <dbReference type="NCBI Taxonomy" id="454130"/>
    <lineage>
        <taxon>Eukaryota</taxon>
        <taxon>Fungi</taxon>
        <taxon>Dikarya</taxon>
        <taxon>Ascomycota</taxon>
        <taxon>Pezizomycotina</taxon>
        <taxon>Eurotiomycetes</taxon>
        <taxon>Eurotiomycetidae</taxon>
        <taxon>Eurotiales</taxon>
        <taxon>Aspergillaceae</taxon>
        <taxon>Aspergillus</taxon>
        <taxon>Aspergillus subgen. Nidulantes</taxon>
    </lineage>
</organism>
<dbReference type="PRINTS" id="PR01179">
    <property type="entry name" value="ODADCRBXLASE"/>
</dbReference>
<evidence type="ECO:0000256" key="4">
    <source>
        <dbReference type="ARBA" id="ARBA00022898"/>
    </source>
</evidence>
<comment type="similarity">
    <text evidence="2">Belongs to the Orn/Lys/Arg decarboxylase class-II family.</text>
</comment>
<dbReference type="InterPro" id="IPR022653">
    <property type="entry name" value="De-COase2_pyr-phos_BS"/>
</dbReference>
<evidence type="ECO:0000256" key="1">
    <source>
        <dbReference type="ARBA" id="ARBA00001933"/>
    </source>
</evidence>
<keyword evidence="4 10" id="KW-0663">Pyridoxal phosphate</keyword>
<name>A0A0U5CGU3_ASPCI</name>
<keyword evidence="3" id="KW-0210">Decarboxylase</keyword>
<dbReference type="SUPFAM" id="SSF51419">
    <property type="entry name" value="PLP-binding barrel"/>
    <property type="match status" value="1"/>
</dbReference>
<feature type="modified residue" description="N6-(pyridoxal phosphate)lysine" evidence="10">
    <location>
        <position position="82"/>
    </location>
</feature>
<proteinExistence type="inferred from homology"/>
<dbReference type="PRINTS" id="PR01182">
    <property type="entry name" value="ORNDCRBXLASE"/>
</dbReference>
<dbReference type="GO" id="GO:0004586">
    <property type="term" value="F:ornithine decarboxylase activity"/>
    <property type="evidence" value="ECO:0007669"/>
    <property type="project" value="UniProtKB-EC"/>
</dbReference>
<dbReference type="InterPro" id="IPR022657">
    <property type="entry name" value="De-COase2_CS"/>
</dbReference>
<comment type="pathway">
    <text evidence="6">Amine and polyamine biosynthesis; putrescine biosynthesis via L-ornithine pathway; putrescine from L-ornithine: step 1/1.</text>
</comment>
<evidence type="ECO:0000256" key="9">
    <source>
        <dbReference type="ARBA" id="ARBA00049127"/>
    </source>
</evidence>
<feature type="domain" description="Orn/DAP/Arg decarboxylase 2 N-terminal" evidence="11">
    <location>
        <begin position="58"/>
        <end position="286"/>
    </location>
</feature>
<dbReference type="FunFam" id="3.20.20.10:FF:000005">
    <property type="entry name" value="Ornithine decarboxylase"/>
    <property type="match status" value="1"/>
</dbReference>
<feature type="active site" description="Proton donor" evidence="10">
    <location>
        <position position="373"/>
    </location>
</feature>
<evidence type="ECO:0000256" key="10">
    <source>
        <dbReference type="PIRSR" id="PIRSR600183-50"/>
    </source>
</evidence>
<dbReference type="PROSITE" id="PS00879">
    <property type="entry name" value="ODR_DC_2_2"/>
    <property type="match status" value="1"/>
</dbReference>
<dbReference type="Pfam" id="PF02784">
    <property type="entry name" value="Orn_Arg_deC_N"/>
    <property type="match status" value="1"/>
</dbReference>
<evidence type="ECO:0000256" key="3">
    <source>
        <dbReference type="ARBA" id="ARBA00022793"/>
    </source>
</evidence>
<evidence type="ECO:0000256" key="8">
    <source>
        <dbReference type="ARBA" id="ARBA00046672"/>
    </source>
</evidence>
<dbReference type="InterPro" id="IPR009006">
    <property type="entry name" value="Ala_racemase/Decarboxylase_C"/>
</dbReference>
<dbReference type="EC" id="4.1.1.17" evidence="7"/>
<dbReference type="CDD" id="cd00622">
    <property type="entry name" value="PLPDE_III_ODC"/>
    <property type="match status" value="1"/>
</dbReference>
<dbReference type="Gene3D" id="2.40.37.10">
    <property type="entry name" value="Lyase, Ornithine Decarboxylase, Chain A, domain 1"/>
    <property type="match status" value="1"/>
</dbReference>
<evidence type="ECO:0000259" key="11">
    <source>
        <dbReference type="Pfam" id="PF02784"/>
    </source>
</evidence>
<reference evidence="13" key="1">
    <citation type="journal article" date="2016" name="Genome Announc.">
        <title>Draft genome sequences of fungus Aspergillus calidoustus.</title>
        <authorList>
            <person name="Horn F."/>
            <person name="Linde J."/>
            <person name="Mattern D.J."/>
            <person name="Walther G."/>
            <person name="Guthke R."/>
            <person name="Scherlach K."/>
            <person name="Martin K."/>
            <person name="Brakhage A.A."/>
            <person name="Petzke L."/>
            <person name="Valiante V."/>
        </authorList>
    </citation>
    <scope>NUCLEOTIDE SEQUENCE [LARGE SCALE GENOMIC DNA]</scope>
    <source>
        <strain evidence="13">SF006504</strain>
    </source>
</reference>
<evidence type="ECO:0000256" key="5">
    <source>
        <dbReference type="ARBA" id="ARBA00023239"/>
    </source>
</evidence>
<evidence type="ECO:0000313" key="12">
    <source>
        <dbReference type="EMBL" id="CEL09817.1"/>
    </source>
</evidence>
<gene>
    <name evidence="12" type="ORF">ASPCAL12946</name>
</gene>
<dbReference type="InterPro" id="IPR022644">
    <property type="entry name" value="De-COase2_N"/>
</dbReference>
<dbReference type="PANTHER" id="PTHR11482:SF6">
    <property type="entry name" value="ORNITHINE DECARBOXYLASE 1-RELATED"/>
    <property type="match status" value="1"/>
</dbReference>
<comment type="subunit">
    <text evidence="8">Homodimer. Only the dimer is catalytically active, as the active sites are constructed of residues from both monomers.</text>
</comment>
<evidence type="ECO:0000256" key="7">
    <source>
        <dbReference type="ARBA" id="ARBA00034138"/>
    </source>
</evidence>
<dbReference type="SUPFAM" id="SSF50621">
    <property type="entry name" value="Alanine racemase C-terminal domain-like"/>
    <property type="match status" value="1"/>
</dbReference>
<dbReference type="STRING" id="454130.A0A0U5CGU3"/>
<comment type="cofactor">
    <cofactor evidence="1 10">
        <name>pyridoxal 5'-phosphate</name>
        <dbReference type="ChEBI" id="CHEBI:597326"/>
    </cofactor>
</comment>
<keyword evidence="13" id="KW-1185">Reference proteome</keyword>
<protein>
    <recommendedName>
        <fullName evidence="7">ornithine decarboxylase</fullName>
        <ecNumber evidence="7">4.1.1.17</ecNumber>
    </recommendedName>
</protein>
<dbReference type="EMBL" id="CDMC01000015">
    <property type="protein sequence ID" value="CEL09817.1"/>
    <property type="molecule type" value="Genomic_DNA"/>
</dbReference>
<dbReference type="OrthoDB" id="5034579at2759"/>
<dbReference type="GO" id="GO:0033387">
    <property type="term" value="P:putrescine biosynthetic process from arginine, via ornithine"/>
    <property type="evidence" value="ECO:0007669"/>
    <property type="project" value="TreeGrafter"/>
</dbReference>
<dbReference type="PANTHER" id="PTHR11482">
    <property type="entry name" value="ARGININE/DIAMINOPIMELATE/ORNITHINE DECARBOXYLASE"/>
    <property type="match status" value="1"/>
</dbReference>
<dbReference type="OMA" id="MNVIMEK"/>
<dbReference type="InterPro" id="IPR029066">
    <property type="entry name" value="PLP-binding_barrel"/>
</dbReference>
<accession>A0A0U5CGU3</accession>
<evidence type="ECO:0000256" key="6">
    <source>
        <dbReference type="ARBA" id="ARBA00034115"/>
    </source>
</evidence>
<keyword evidence="5" id="KW-0456">Lyase</keyword>
<dbReference type="AlphaFoldDB" id="A0A0U5CGU3"/>
<evidence type="ECO:0000313" key="13">
    <source>
        <dbReference type="Proteomes" id="UP000054771"/>
    </source>
</evidence>
<dbReference type="PROSITE" id="PS00878">
    <property type="entry name" value="ODR_DC_2_1"/>
    <property type="match status" value="1"/>
</dbReference>